<dbReference type="InterPro" id="IPR036265">
    <property type="entry name" value="HIT-like_sf"/>
</dbReference>
<comment type="caution">
    <text evidence="1">The sequence shown here is derived from an EMBL/GenBank/DDBJ whole genome shotgun (WGS) entry which is preliminary data.</text>
</comment>
<reference evidence="1 2" key="1">
    <citation type="submission" date="2018-02" db="EMBL/GenBank/DDBJ databases">
        <title>Insights into the biology of acidophilic members of the Acidiferrobacteraceae family derived from comparative genomic analyses.</title>
        <authorList>
            <person name="Issotta F."/>
            <person name="Thyssen C."/>
            <person name="Mena C."/>
            <person name="Moya A."/>
            <person name="Bellenberg S."/>
            <person name="Sproer C."/>
            <person name="Covarrubias P.C."/>
            <person name="Sand W."/>
            <person name="Quatrini R."/>
            <person name="Vera M."/>
        </authorList>
    </citation>
    <scope>NUCLEOTIDE SEQUENCE [LARGE SCALE GENOMIC DNA]</scope>
    <source>
        <strain evidence="2">m-1</strain>
    </source>
</reference>
<evidence type="ECO:0000313" key="1">
    <source>
        <dbReference type="EMBL" id="RCN56684.1"/>
    </source>
</evidence>
<name>A0A1C2G3I4_9GAMM</name>
<dbReference type="GO" id="GO:0003824">
    <property type="term" value="F:catalytic activity"/>
    <property type="evidence" value="ECO:0007669"/>
    <property type="project" value="InterPro"/>
</dbReference>
<gene>
    <name evidence="1" type="ORF">C4900_12980</name>
</gene>
<dbReference type="PRINTS" id="PR00332">
    <property type="entry name" value="HISTRIAD"/>
</dbReference>
<dbReference type="InterPro" id="IPR011146">
    <property type="entry name" value="HIT-like"/>
</dbReference>
<dbReference type="AlphaFoldDB" id="A0A1C2G3I4"/>
<dbReference type="InterPro" id="IPR001310">
    <property type="entry name" value="Histidine_triad_HIT"/>
</dbReference>
<keyword evidence="2" id="KW-1185">Reference proteome</keyword>
<dbReference type="SUPFAM" id="SSF54197">
    <property type="entry name" value="HIT-like"/>
    <property type="match status" value="1"/>
</dbReference>
<accession>A0A1C2G3I4</accession>
<dbReference type="PANTHER" id="PTHR23089">
    <property type="entry name" value="HISTIDINE TRIAD HIT PROTEIN"/>
    <property type="match status" value="1"/>
</dbReference>
<dbReference type="PROSITE" id="PS00892">
    <property type="entry name" value="HIT_1"/>
    <property type="match status" value="1"/>
</dbReference>
<proteinExistence type="predicted"/>
<dbReference type="EMBL" id="PSYR01000002">
    <property type="protein sequence ID" value="RCN56684.1"/>
    <property type="molecule type" value="Genomic_DNA"/>
</dbReference>
<dbReference type="Proteomes" id="UP000253250">
    <property type="component" value="Unassembled WGS sequence"/>
</dbReference>
<dbReference type="Gene3D" id="3.30.428.10">
    <property type="entry name" value="HIT-like"/>
    <property type="match status" value="1"/>
</dbReference>
<dbReference type="RefSeq" id="WP_065969125.1">
    <property type="nucleotide sequence ID" value="NZ_CP080624.1"/>
</dbReference>
<protein>
    <submittedName>
        <fullName evidence="1">HIT domain-containing protein</fullName>
    </submittedName>
</protein>
<dbReference type="STRING" id="163359.A9R16_00535"/>
<dbReference type="OrthoDB" id="9784774at2"/>
<dbReference type="Pfam" id="PF11969">
    <property type="entry name" value="DcpS_C"/>
    <property type="match status" value="1"/>
</dbReference>
<dbReference type="PROSITE" id="PS51084">
    <property type="entry name" value="HIT_2"/>
    <property type="match status" value="1"/>
</dbReference>
<organism evidence="1 2">
    <name type="scientific">Acidiferrobacter thiooxydans</name>
    <dbReference type="NCBI Taxonomy" id="163359"/>
    <lineage>
        <taxon>Bacteria</taxon>
        <taxon>Pseudomonadati</taxon>
        <taxon>Pseudomonadota</taxon>
        <taxon>Gammaproteobacteria</taxon>
        <taxon>Acidiferrobacterales</taxon>
        <taxon>Acidiferrobacteraceae</taxon>
        <taxon>Acidiferrobacter</taxon>
    </lineage>
</organism>
<sequence>MTPCIFCQIVGNQIPAPRLYEDEQLIVIADKYPKAPVHMLVITREHIPSLNEVGPGHAGLMAHAIAVLPEVARRAGLDDGFRTIINTGPGGGQEIPHLHIHVLGGGRLPGF</sequence>
<evidence type="ECO:0000313" key="2">
    <source>
        <dbReference type="Proteomes" id="UP000253250"/>
    </source>
</evidence>
<dbReference type="InterPro" id="IPR019808">
    <property type="entry name" value="Histidine_triad_CS"/>
</dbReference>